<sequence>MKRLALTLFAAVAVVFGTLGVADAATTTWGNAQAVPGLGALGNDGSADADLILCPSNGICSVLGSFSIPPGVRQGFNANYLEGLWADASEIDGLAALNTGGNVDIQKGTCAPDNYCAVVGTYSSGISEQQGFVLTSDGTPAIPIPGLIALNTGDDANTKGVACSSTGNCTIVGTYSDGVNDLPFIADQVDGIWQDAGTYGVPGVLDSVSCSSDGECVAAGALVVGVQLVPVAIIRSGGIWGTPTNIPGVASIGSGEGSITDVACPATGTCFAIGTYTNGPGSSSIFVTSLSSGTWSNATQLPGYASLDTQGYPGVTGLSCWSATNCLGVGEYSDVIGGHTWTAEVVGGTWASATELPGFSALSSNGTSHTTSMSCASDGMCAIVGNYVDGAAYEGFVAMRDPNGTNGTIADAIAIPGLAALNVGGYGDPKSVSCTVGWCGISGFFAGDAHYQPFVATFSFTPDQEPTTTTTADQSVAPAFAG</sequence>
<name>A0A6J6IDN0_9ZZZZ</name>
<evidence type="ECO:0000313" key="1">
    <source>
        <dbReference type="EMBL" id="CAB4622599.1"/>
    </source>
</evidence>
<protein>
    <submittedName>
        <fullName evidence="1">Unannotated protein</fullName>
    </submittedName>
</protein>
<gene>
    <name evidence="1" type="ORF">UFOPK1835_01906</name>
</gene>
<organism evidence="1">
    <name type="scientific">freshwater metagenome</name>
    <dbReference type="NCBI Taxonomy" id="449393"/>
    <lineage>
        <taxon>unclassified sequences</taxon>
        <taxon>metagenomes</taxon>
        <taxon>ecological metagenomes</taxon>
    </lineage>
</organism>
<dbReference type="EMBL" id="CAEZUP010000115">
    <property type="protein sequence ID" value="CAB4622599.1"/>
    <property type="molecule type" value="Genomic_DNA"/>
</dbReference>
<dbReference type="AlphaFoldDB" id="A0A6J6IDN0"/>
<reference evidence="1" key="1">
    <citation type="submission" date="2020-05" db="EMBL/GenBank/DDBJ databases">
        <authorList>
            <person name="Chiriac C."/>
            <person name="Salcher M."/>
            <person name="Ghai R."/>
            <person name="Kavagutti S V."/>
        </authorList>
    </citation>
    <scope>NUCLEOTIDE SEQUENCE</scope>
</reference>
<proteinExistence type="predicted"/>
<accession>A0A6J6IDN0</accession>